<evidence type="ECO:0000313" key="2">
    <source>
        <dbReference type="Proteomes" id="UP001189429"/>
    </source>
</evidence>
<evidence type="ECO:0000313" key="1">
    <source>
        <dbReference type="EMBL" id="CAK0857802.1"/>
    </source>
</evidence>
<keyword evidence="2" id="KW-1185">Reference proteome</keyword>
<comment type="caution">
    <text evidence="1">The sequence shown here is derived from an EMBL/GenBank/DDBJ whole genome shotgun (WGS) entry which is preliminary data.</text>
</comment>
<sequence>MAEGRVLVELMPHLRALRPELCRGTGWDSTPMYAYGGLGAAAGLRHLCLVGRADAGEAEAPASLARELGSWIAAPVRVDVRALTAVLGRALRYLDAERAAGECKAKYTEDYRAHKARALGACTGRLRASEQRGVGGTGDAARR</sequence>
<organism evidence="1 2">
    <name type="scientific">Prorocentrum cordatum</name>
    <dbReference type="NCBI Taxonomy" id="2364126"/>
    <lineage>
        <taxon>Eukaryota</taxon>
        <taxon>Sar</taxon>
        <taxon>Alveolata</taxon>
        <taxon>Dinophyceae</taxon>
        <taxon>Prorocentrales</taxon>
        <taxon>Prorocentraceae</taxon>
        <taxon>Prorocentrum</taxon>
    </lineage>
</organism>
<proteinExistence type="predicted"/>
<dbReference type="EMBL" id="CAUYUJ010015758">
    <property type="protein sequence ID" value="CAK0857802.1"/>
    <property type="molecule type" value="Genomic_DNA"/>
</dbReference>
<gene>
    <name evidence="1" type="ORF">PCOR1329_LOCUS47772</name>
</gene>
<accession>A0ABN9UI65</accession>
<name>A0ABN9UI65_9DINO</name>
<reference evidence="1" key="1">
    <citation type="submission" date="2023-10" db="EMBL/GenBank/DDBJ databases">
        <authorList>
            <person name="Chen Y."/>
            <person name="Shah S."/>
            <person name="Dougan E. K."/>
            <person name="Thang M."/>
            <person name="Chan C."/>
        </authorList>
    </citation>
    <scope>NUCLEOTIDE SEQUENCE [LARGE SCALE GENOMIC DNA]</scope>
</reference>
<dbReference type="Proteomes" id="UP001189429">
    <property type="component" value="Unassembled WGS sequence"/>
</dbReference>
<protein>
    <submittedName>
        <fullName evidence="1">Uncharacterized protein</fullName>
    </submittedName>
</protein>